<feature type="domain" description="Alcohol dehydrogenase-like C-terminal" evidence="4">
    <location>
        <begin position="123"/>
        <end position="265"/>
    </location>
</feature>
<protein>
    <recommendedName>
        <fullName evidence="4">Alcohol dehydrogenase-like C-terminal domain-containing protein</fullName>
    </recommendedName>
</protein>
<evidence type="ECO:0000256" key="3">
    <source>
        <dbReference type="SAM" id="MobiDB-lite"/>
    </source>
</evidence>
<dbReference type="GO" id="GO:0016651">
    <property type="term" value="F:oxidoreductase activity, acting on NAD(P)H"/>
    <property type="evidence" value="ECO:0007669"/>
    <property type="project" value="TreeGrafter"/>
</dbReference>
<sequence>MRAITGTPSGGLTLTRTPPPTPSPHQVRLAVAATAVNRADLLQAAGARGRPPQTGRCGGRRSWKRGWPPTSCCSSAAVCGRRRRPGGGWAAPPAPRRAVGGHTPRAAPPPPPRSVLLTAAAGGVGTAAVQLAATHFRVPTVIASAGTAERRAAVQSLGATATVPRPPVAAVAPPGSPCAYADGVREAIGGGGDGGVDLLLDAVGGGAAWGIHSRLLGPAGVWVLYAALGGGRTAGPASVVALLSRRLTVVATTLRGRPRDYREGLVAAFGREVLPALAPGGALRGGVTAPPVGVARRRRAAAAAVAAAAPLSPPHILPATAAWLYVPPCALAAMEPAGVPGVDASPSAPPP</sequence>
<dbReference type="InterPro" id="IPR011032">
    <property type="entry name" value="GroES-like_sf"/>
</dbReference>
<dbReference type="InterPro" id="IPR036291">
    <property type="entry name" value="NAD(P)-bd_dom_sf"/>
</dbReference>
<dbReference type="EMBL" id="KV918787">
    <property type="protein sequence ID" value="OSX79694.1"/>
    <property type="molecule type" value="Genomic_DNA"/>
</dbReference>
<feature type="region of interest" description="Disordered" evidence="3">
    <location>
        <begin position="45"/>
        <end position="66"/>
    </location>
</feature>
<feature type="region of interest" description="Disordered" evidence="3">
    <location>
        <begin position="1"/>
        <end position="25"/>
    </location>
</feature>
<feature type="region of interest" description="Disordered" evidence="3">
    <location>
        <begin position="82"/>
        <end position="110"/>
    </location>
</feature>
<dbReference type="Gene3D" id="3.90.180.10">
    <property type="entry name" value="Medium-chain alcohol dehydrogenases, catalytic domain"/>
    <property type="match status" value="2"/>
</dbReference>
<feature type="compositionally biased region" description="Low complexity" evidence="3">
    <location>
        <begin position="96"/>
        <end position="105"/>
    </location>
</feature>
<name>A0A1X6PFS0_PORUM</name>
<keyword evidence="6" id="KW-1185">Reference proteome</keyword>
<reference evidence="5 6" key="1">
    <citation type="submission" date="2017-03" db="EMBL/GenBank/DDBJ databases">
        <title>WGS assembly of Porphyra umbilicalis.</title>
        <authorList>
            <person name="Brawley S.H."/>
            <person name="Blouin N.A."/>
            <person name="Ficko-Blean E."/>
            <person name="Wheeler G.L."/>
            <person name="Lohr M."/>
            <person name="Goodson H.V."/>
            <person name="Jenkins J.W."/>
            <person name="Blaby-Haas C.E."/>
            <person name="Helliwell K.E."/>
            <person name="Chan C."/>
            <person name="Marriage T."/>
            <person name="Bhattacharya D."/>
            <person name="Klein A.S."/>
            <person name="Badis Y."/>
            <person name="Brodie J."/>
            <person name="Cao Y."/>
            <person name="Collen J."/>
            <person name="Dittami S.M."/>
            <person name="Gachon C.M."/>
            <person name="Green B.R."/>
            <person name="Karpowicz S."/>
            <person name="Kim J.W."/>
            <person name="Kudahl U."/>
            <person name="Lin S."/>
            <person name="Michel G."/>
            <person name="Mittag M."/>
            <person name="Olson B.J."/>
            <person name="Pangilinan J."/>
            <person name="Peng Y."/>
            <person name="Qiu H."/>
            <person name="Shu S."/>
            <person name="Singer J.T."/>
            <person name="Smith A.G."/>
            <person name="Sprecher B.N."/>
            <person name="Wagner V."/>
            <person name="Wang W."/>
            <person name="Wang Z.-Y."/>
            <person name="Yan J."/>
            <person name="Yarish C."/>
            <person name="Zoeuner-Riek S."/>
            <person name="Zhuang Y."/>
            <person name="Zou Y."/>
            <person name="Lindquist E.A."/>
            <person name="Grimwood J."/>
            <person name="Barry K."/>
            <person name="Rokhsar D.S."/>
            <person name="Schmutz J."/>
            <person name="Stiller J.W."/>
            <person name="Grossman A.R."/>
            <person name="Prochnik S.E."/>
        </authorList>
    </citation>
    <scope>NUCLEOTIDE SEQUENCE [LARGE SCALE GENOMIC DNA]</scope>
    <source>
        <strain evidence="5">4086291</strain>
    </source>
</reference>
<dbReference type="OrthoDB" id="3509362at2759"/>
<gene>
    <name evidence="5" type="ORF">BU14_0072s0052</name>
</gene>
<dbReference type="PANTHER" id="PTHR48106:SF18">
    <property type="entry name" value="QUINONE OXIDOREDUCTASE PIG3"/>
    <property type="match status" value="1"/>
</dbReference>
<organism evidence="5 6">
    <name type="scientific">Porphyra umbilicalis</name>
    <name type="common">Purple laver</name>
    <name type="synonym">Red alga</name>
    <dbReference type="NCBI Taxonomy" id="2786"/>
    <lineage>
        <taxon>Eukaryota</taxon>
        <taxon>Rhodophyta</taxon>
        <taxon>Bangiophyceae</taxon>
        <taxon>Bangiales</taxon>
        <taxon>Bangiaceae</taxon>
        <taxon>Porphyra</taxon>
    </lineage>
</organism>
<proteinExistence type="predicted"/>
<feature type="compositionally biased region" description="Low complexity" evidence="3">
    <location>
        <begin position="1"/>
        <end position="16"/>
    </location>
</feature>
<dbReference type="GO" id="GO:0070402">
    <property type="term" value="F:NADPH binding"/>
    <property type="evidence" value="ECO:0007669"/>
    <property type="project" value="TreeGrafter"/>
</dbReference>
<keyword evidence="1" id="KW-0521">NADP</keyword>
<dbReference type="Gene3D" id="3.40.50.720">
    <property type="entry name" value="NAD(P)-binding Rossmann-like Domain"/>
    <property type="match status" value="1"/>
</dbReference>
<dbReference type="SUPFAM" id="SSF51735">
    <property type="entry name" value="NAD(P)-binding Rossmann-fold domains"/>
    <property type="match status" value="1"/>
</dbReference>
<dbReference type="PANTHER" id="PTHR48106">
    <property type="entry name" value="QUINONE OXIDOREDUCTASE PIG3-RELATED"/>
    <property type="match status" value="1"/>
</dbReference>
<dbReference type="InterPro" id="IPR013149">
    <property type="entry name" value="ADH-like_C"/>
</dbReference>
<dbReference type="Pfam" id="PF00107">
    <property type="entry name" value="ADH_zinc_N"/>
    <property type="match status" value="1"/>
</dbReference>
<dbReference type="Proteomes" id="UP000218209">
    <property type="component" value="Unassembled WGS sequence"/>
</dbReference>
<dbReference type="SUPFAM" id="SSF50129">
    <property type="entry name" value="GroES-like"/>
    <property type="match status" value="1"/>
</dbReference>
<evidence type="ECO:0000256" key="1">
    <source>
        <dbReference type="ARBA" id="ARBA00022857"/>
    </source>
</evidence>
<evidence type="ECO:0000313" key="5">
    <source>
        <dbReference type="EMBL" id="OSX79694.1"/>
    </source>
</evidence>
<keyword evidence="2" id="KW-0560">Oxidoreductase</keyword>
<dbReference type="AlphaFoldDB" id="A0A1X6PFS0"/>
<evidence type="ECO:0000313" key="6">
    <source>
        <dbReference type="Proteomes" id="UP000218209"/>
    </source>
</evidence>
<evidence type="ECO:0000259" key="4">
    <source>
        <dbReference type="Pfam" id="PF00107"/>
    </source>
</evidence>
<evidence type="ECO:0000256" key="2">
    <source>
        <dbReference type="ARBA" id="ARBA00023002"/>
    </source>
</evidence>
<accession>A0A1X6PFS0</accession>